<feature type="non-terminal residue" evidence="1">
    <location>
        <position position="54"/>
    </location>
</feature>
<dbReference type="Gene3D" id="3.20.20.100">
    <property type="entry name" value="NADP-dependent oxidoreductase domain"/>
    <property type="match status" value="1"/>
</dbReference>
<evidence type="ECO:0000313" key="2">
    <source>
        <dbReference type="Proteomes" id="UP000054560"/>
    </source>
</evidence>
<organism evidence="1 2">
    <name type="scientific">Sphaeroforma arctica JP610</name>
    <dbReference type="NCBI Taxonomy" id="667725"/>
    <lineage>
        <taxon>Eukaryota</taxon>
        <taxon>Ichthyosporea</taxon>
        <taxon>Ichthyophonida</taxon>
        <taxon>Sphaeroforma</taxon>
    </lineage>
</organism>
<keyword evidence="2" id="KW-1185">Reference proteome</keyword>
<proteinExistence type="predicted"/>
<evidence type="ECO:0000313" key="1">
    <source>
        <dbReference type="EMBL" id="KNC70261.1"/>
    </source>
</evidence>
<dbReference type="Proteomes" id="UP000054560">
    <property type="component" value="Unassembled WGS sequence"/>
</dbReference>
<sequence>MTCTGKLTIKSVKKLTNGVEMPLFGLGTSHRGGFSAEAVKQALVECGYPMIDTA</sequence>
<dbReference type="OrthoDB" id="416253at2759"/>
<dbReference type="STRING" id="667725.A0A0L0F0T2"/>
<gene>
    <name evidence="1" type="ORF">SARC_17217</name>
</gene>
<reference evidence="1 2" key="1">
    <citation type="submission" date="2011-02" db="EMBL/GenBank/DDBJ databases">
        <title>The Genome Sequence of Sphaeroforma arctica JP610.</title>
        <authorList>
            <consortium name="The Broad Institute Genome Sequencing Platform"/>
            <person name="Russ C."/>
            <person name="Cuomo C."/>
            <person name="Young S.K."/>
            <person name="Zeng Q."/>
            <person name="Gargeya S."/>
            <person name="Alvarado L."/>
            <person name="Berlin A."/>
            <person name="Chapman S.B."/>
            <person name="Chen Z."/>
            <person name="Freedman E."/>
            <person name="Gellesch M."/>
            <person name="Goldberg J."/>
            <person name="Griggs A."/>
            <person name="Gujja S."/>
            <person name="Heilman E."/>
            <person name="Heiman D."/>
            <person name="Howarth C."/>
            <person name="Mehta T."/>
            <person name="Neiman D."/>
            <person name="Pearson M."/>
            <person name="Roberts A."/>
            <person name="Saif S."/>
            <person name="Shea T."/>
            <person name="Shenoy N."/>
            <person name="Sisk P."/>
            <person name="Stolte C."/>
            <person name="Sykes S."/>
            <person name="White J."/>
            <person name="Yandava C."/>
            <person name="Burger G."/>
            <person name="Gray M.W."/>
            <person name="Holland P.W.H."/>
            <person name="King N."/>
            <person name="Lang F.B.F."/>
            <person name="Roger A.J."/>
            <person name="Ruiz-Trillo I."/>
            <person name="Haas B."/>
            <person name="Nusbaum C."/>
            <person name="Birren B."/>
        </authorList>
    </citation>
    <scope>NUCLEOTIDE SEQUENCE [LARGE SCALE GENOMIC DNA]</scope>
    <source>
        <strain evidence="1 2">JP610</strain>
    </source>
</reference>
<dbReference type="RefSeq" id="XP_014144163.1">
    <property type="nucleotide sequence ID" value="XM_014288688.1"/>
</dbReference>
<protein>
    <submittedName>
        <fullName evidence="1">Uncharacterized protein</fullName>
    </submittedName>
</protein>
<name>A0A0L0F0T2_9EUKA</name>
<accession>A0A0L0F0T2</accession>
<dbReference type="AlphaFoldDB" id="A0A0L0F0T2"/>
<dbReference type="GeneID" id="25917721"/>
<dbReference type="EMBL" id="KQ251675">
    <property type="protein sequence ID" value="KNC70261.1"/>
    <property type="molecule type" value="Genomic_DNA"/>
</dbReference>
<dbReference type="InterPro" id="IPR036812">
    <property type="entry name" value="NAD(P)_OxRdtase_dom_sf"/>
</dbReference>
<dbReference type="SUPFAM" id="SSF51430">
    <property type="entry name" value="NAD(P)-linked oxidoreductase"/>
    <property type="match status" value="1"/>
</dbReference>